<accession>L0GSW7</accession>
<name>L0GSW7_9GAMM</name>
<protein>
    <submittedName>
        <fullName evidence="1">Uncharacterized protein</fullName>
    </submittedName>
</protein>
<dbReference type="HOGENOM" id="CLU_1260974_0_0_6"/>
<organism evidence="1 2">
    <name type="scientific">Thioflavicoccus mobilis 8321</name>
    <dbReference type="NCBI Taxonomy" id="765912"/>
    <lineage>
        <taxon>Bacteria</taxon>
        <taxon>Pseudomonadati</taxon>
        <taxon>Pseudomonadota</taxon>
        <taxon>Gammaproteobacteria</taxon>
        <taxon>Chromatiales</taxon>
        <taxon>Chromatiaceae</taxon>
        <taxon>Thioflavicoccus</taxon>
    </lineage>
</organism>
<keyword evidence="2" id="KW-1185">Reference proteome</keyword>
<evidence type="ECO:0000313" key="1">
    <source>
        <dbReference type="EMBL" id="AGA89086.1"/>
    </source>
</evidence>
<dbReference type="RefSeq" id="WP_015279236.1">
    <property type="nucleotide sequence ID" value="NC_019940.1"/>
</dbReference>
<gene>
    <name evidence="1" type="ORF">Thimo_0214</name>
</gene>
<evidence type="ECO:0000313" key="2">
    <source>
        <dbReference type="Proteomes" id="UP000010816"/>
    </source>
</evidence>
<dbReference type="KEGG" id="tmb:Thimo_0214"/>
<proteinExistence type="predicted"/>
<dbReference type="EMBL" id="CP003051">
    <property type="protein sequence ID" value="AGA89086.1"/>
    <property type="molecule type" value="Genomic_DNA"/>
</dbReference>
<dbReference type="Proteomes" id="UP000010816">
    <property type="component" value="Chromosome"/>
</dbReference>
<reference evidence="1 2" key="1">
    <citation type="submission" date="2011-09" db="EMBL/GenBank/DDBJ databases">
        <title>Complete sequence of chromosome of Thioflavicoccus mobilis 8321.</title>
        <authorList>
            <consortium name="US DOE Joint Genome Institute"/>
            <person name="Lucas S."/>
            <person name="Han J."/>
            <person name="Lapidus A."/>
            <person name="Cheng J.-F."/>
            <person name="Goodwin L."/>
            <person name="Pitluck S."/>
            <person name="Peters L."/>
            <person name="Ovchinnikova G."/>
            <person name="Lu M."/>
            <person name="Detter J.C."/>
            <person name="Han C."/>
            <person name="Tapia R."/>
            <person name="Land M."/>
            <person name="Hauser L."/>
            <person name="Kyrpides N."/>
            <person name="Ivanova N."/>
            <person name="Pagani I."/>
            <person name="Vogl K."/>
            <person name="Liu Z."/>
            <person name="Imhoff J."/>
            <person name="Thiel V."/>
            <person name="Frigaard N.-U."/>
            <person name="Bryant D."/>
            <person name="Woyke T."/>
        </authorList>
    </citation>
    <scope>NUCLEOTIDE SEQUENCE [LARGE SCALE GENOMIC DNA]</scope>
    <source>
        <strain evidence="1 2">8321</strain>
    </source>
</reference>
<dbReference type="OrthoDB" id="5768293at2"/>
<dbReference type="eggNOG" id="ENOG50343MN">
    <property type="taxonomic scope" value="Bacteria"/>
</dbReference>
<dbReference type="AlphaFoldDB" id="L0GSW7"/>
<sequence length="179" mass="19811">MPATILTKLESIVEEIDRNGNADRLRLTVLKKWFGSPDRLRAFAAWLAGRALARGRPRATGEARVLFDEAHALLSAPGVAEQGLGFSAARDLYFRLKAFQNEHKRLEWGAVRQIRDWDLVLIEEALAICVAIRPTPASGYQLAADYCVHYSSGYGAGLNGPARERVQEIIAFIRAYEGG</sequence>